<feature type="domain" description="CobQ/CobB/MinD/ParA nucleotide binding" evidence="2">
    <location>
        <begin position="247"/>
        <end position="418"/>
    </location>
</feature>
<dbReference type="PANTHER" id="PTHR31559:SF0">
    <property type="entry name" value="PYRIDOXAL 5'-PHOSPHATE SYNTHASE SUBUNIT SNO1-RELATED"/>
    <property type="match status" value="1"/>
</dbReference>
<dbReference type="SUPFAM" id="SSF52540">
    <property type="entry name" value="P-loop containing nucleoside triphosphate hydrolases"/>
    <property type="match status" value="1"/>
</dbReference>
<dbReference type="InterPro" id="IPR002161">
    <property type="entry name" value="PdxT/SNO"/>
</dbReference>
<dbReference type="PANTHER" id="PTHR31559">
    <property type="entry name" value="PYRIDOXAL 5'-PHOSPHATE SYNTHASE SUBUNIT SNO"/>
    <property type="match status" value="1"/>
</dbReference>
<keyword evidence="5" id="KW-1185">Reference proteome</keyword>
<dbReference type="EMBL" id="LR792632">
    <property type="protein sequence ID" value="CAB3287993.1"/>
    <property type="molecule type" value="Genomic_DNA"/>
</dbReference>
<dbReference type="GO" id="GO:1903600">
    <property type="term" value="C:glutaminase complex"/>
    <property type="evidence" value="ECO:0007669"/>
    <property type="project" value="TreeGrafter"/>
</dbReference>
<protein>
    <submittedName>
        <fullName evidence="4">Cobyric acid synthase CobQ</fullName>
    </submittedName>
</protein>
<dbReference type="AlphaFoldDB" id="A0A8D6PQK6"/>
<dbReference type="Pfam" id="PF07685">
    <property type="entry name" value="GATase_3"/>
    <property type="match status" value="1"/>
</dbReference>
<dbReference type="KEGG" id="mesg:MLAUSG7_0493"/>
<evidence type="ECO:0000256" key="1">
    <source>
        <dbReference type="ARBA" id="ARBA00022962"/>
    </source>
</evidence>
<evidence type="ECO:0000313" key="5">
    <source>
        <dbReference type="Proteomes" id="UP000679213"/>
    </source>
</evidence>
<dbReference type="GO" id="GO:0004359">
    <property type="term" value="F:glutaminase activity"/>
    <property type="evidence" value="ECO:0007669"/>
    <property type="project" value="InterPro"/>
</dbReference>
<dbReference type="InterPro" id="IPR027417">
    <property type="entry name" value="P-loop_NTPase"/>
</dbReference>
<dbReference type="InterPro" id="IPR011698">
    <property type="entry name" value="GATase_3"/>
</dbReference>
<sequence length="490" mass="55943">MEIGILDIKGSLPLFEDFGNLPTKIIDEKNYKEIKDLEVLIIPGGSLIESNSLTNELKKEIVNFDGYIIGICSGFQILSKKVDVGRKSTIPIFREGLGLLDVEFYPLVCTDRVKFELKKSIFGEGFGEGFHCHTYGDIKIVDKETKILTVSKVRKLNYKINEEKDIISGVFKGKVFGTMVHNFLDNEFIRDNFLKHLNVEEDEKEEIFTKNKIVKEKLKKRALKYRINPKLYHKEDKSKDKNKKYGIVLLSTSSNSGKTFLTTAISGKLDGKVFVAKIGGDIRDIVPALYLLREKMTKYNSIKIGERGWVDVNEFLEYVKNSEYKYIIVEGVMGAFTAAFKNLSSYQIAKKLGFPVYIISSCNLSGIEGAFIESISYYNLLKDIGIKVEGIILNKVYDWNIFNKLKELAEKYNIKLYGVGKVSNESRGLIPEIEIDYESFCKNALNVDLNIDIPEVNLKDKSITNINEENDNFLAMLDKWIKRIFNMRGI</sequence>
<proteinExistence type="predicted"/>
<dbReference type="RefSeq" id="WP_214400384.1">
    <property type="nucleotide sequence ID" value="NZ_LR792632.1"/>
</dbReference>
<evidence type="ECO:0000259" key="2">
    <source>
        <dbReference type="Pfam" id="PF01656"/>
    </source>
</evidence>
<dbReference type="InterPro" id="IPR002586">
    <property type="entry name" value="CobQ/CobB/MinD/ParA_Nub-bd_dom"/>
</dbReference>
<dbReference type="NCBIfam" id="NF004921">
    <property type="entry name" value="PRK06278.1"/>
    <property type="match status" value="1"/>
</dbReference>
<feature type="domain" description="CobB/CobQ-like glutamine amidotransferase" evidence="3">
    <location>
        <begin position="30"/>
        <end position="186"/>
    </location>
</feature>
<gene>
    <name evidence="4" type="ORF">MLAUSG7_0493</name>
</gene>
<dbReference type="GO" id="GO:0005829">
    <property type="term" value="C:cytosol"/>
    <property type="evidence" value="ECO:0007669"/>
    <property type="project" value="TreeGrafter"/>
</dbReference>
<organism evidence="4 5">
    <name type="scientific">Methanocaldococcus lauensis</name>
    <dbReference type="NCBI Taxonomy" id="2546128"/>
    <lineage>
        <taxon>Archaea</taxon>
        <taxon>Methanobacteriati</taxon>
        <taxon>Methanobacteriota</taxon>
        <taxon>Methanomada group</taxon>
        <taxon>Methanococci</taxon>
        <taxon>Methanococcales</taxon>
        <taxon>Methanocaldococcaceae</taxon>
        <taxon>Methanocaldococcus</taxon>
    </lineage>
</organism>
<keyword evidence="1" id="KW-0315">Glutamine amidotransferase</keyword>
<dbReference type="PROSITE" id="PS51273">
    <property type="entry name" value="GATASE_TYPE_1"/>
    <property type="match status" value="1"/>
</dbReference>
<dbReference type="InterPro" id="IPR029062">
    <property type="entry name" value="Class_I_gatase-like"/>
</dbReference>
<reference evidence="4 5" key="1">
    <citation type="submission" date="2020-04" db="EMBL/GenBank/DDBJ databases">
        <authorList>
            <consortium name="Genoscope - CEA"/>
            <person name="William W."/>
        </authorList>
    </citation>
    <scope>NUCLEOTIDE SEQUENCE [LARGE SCALE GENOMIC DNA]</scope>
    <source>
        <strain evidence="4 5">SG7</strain>
    </source>
</reference>
<dbReference type="Proteomes" id="UP000679213">
    <property type="component" value="Chromosome I"/>
</dbReference>
<accession>A0A8D6PQK6</accession>
<dbReference type="GO" id="GO:0008614">
    <property type="term" value="P:pyridoxine metabolic process"/>
    <property type="evidence" value="ECO:0007669"/>
    <property type="project" value="TreeGrafter"/>
</dbReference>
<dbReference type="Pfam" id="PF01656">
    <property type="entry name" value="CbiA"/>
    <property type="match status" value="1"/>
</dbReference>
<name>A0A8D6PQK6_9EURY</name>
<dbReference type="GeneID" id="65883306"/>
<dbReference type="Gene3D" id="3.40.50.880">
    <property type="match status" value="1"/>
</dbReference>
<dbReference type="GO" id="GO:0042823">
    <property type="term" value="P:pyridoxal phosphate biosynthetic process"/>
    <property type="evidence" value="ECO:0007669"/>
    <property type="project" value="InterPro"/>
</dbReference>
<evidence type="ECO:0000259" key="3">
    <source>
        <dbReference type="Pfam" id="PF07685"/>
    </source>
</evidence>
<dbReference type="Gene3D" id="3.40.50.300">
    <property type="entry name" value="P-loop containing nucleotide triphosphate hydrolases"/>
    <property type="match status" value="1"/>
</dbReference>
<dbReference type="SUPFAM" id="SSF52317">
    <property type="entry name" value="Class I glutamine amidotransferase-like"/>
    <property type="match status" value="1"/>
</dbReference>
<evidence type="ECO:0000313" key="4">
    <source>
        <dbReference type="EMBL" id="CAB3287993.1"/>
    </source>
</evidence>